<dbReference type="PANTHER" id="PTHR30204">
    <property type="entry name" value="REDOX-CYCLING DRUG-SENSING TRANSCRIPTIONAL ACTIVATOR SOXR"/>
    <property type="match status" value="1"/>
</dbReference>
<protein>
    <submittedName>
        <fullName evidence="3">DNA-binding transcriptional regulator, MerR family</fullName>
    </submittedName>
</protein>
<dbReference type="GO" id="GO:0003700">
    <property type="term" value="F:DNA-binding transcription factor activity"/>
    <property type="evidence" value="ECO:0007669"/>
    <property type="project" value="InterPro"/>
</dbReference>
<dbReference type="InterPro" id="IPR047057">
    <property type="entry name" value="MerR_fam"/>
</dbReference>
<evidence type="ECO:0000259" key="2">
    <source>
        <dbReference type="PROSITE" id="PS50937"/>
    </source>
</evidence>
<accession>A0A1G8L8T1</accession>
<keyword evidence="1 3" id="KW-0238">DNA-binding</keyword>
<dbReference type="InterPro" id="IPR000551">
    <property type="entry name" value="MerR-type_HTH_dom"/>
</dbReference>
<dbReference type="SMART" id="SM00422">
    <property type="entry name" value="HTH_MERR"/>
    <property type="match status" value="1"/>
</dbReference>
<organism evidence="3 4">
    <name type="scientific">Desulfosporosinus hippei DSM 8344</name>
    <dbReference type="NCBI Taxonomy" id="1121419"/>
    <lineage>
        <taxon>Bacteria</taxon>
        <taxon>Bacillati</taxon>
        <taxon>Bacillota</taxon>
        <taxon>Clostridia</taxon>
        <taxon>Eubacteriales</taxon>
        <taxon>Desulfitobacteriaceae</taxon>
        <taxon>Desulfosporosinus</taxon>
    </lineage>
</organism>
<evidence type="ECO:0000313" key="4">
    <source>
        <dbReference type="Proteomes" id="UP000198656"/>
    </source>
</evidence>
<dbReference type="SUPFAM" id="SSF46955">
    <property type="entry name" value="Putative DNA-binding domain"/>
    <property type="match status" value="1"/>
</dbReference>
<sequence>MFKISELCKKYNLSRSTLLYYDSIGLLKCRIRSDADYRLYTDDDLSRLERICNFRRAGISLEEIKQLLDYEESSYNTILIQRFNQINQEIQDLRNQQSCIASMLKNNELLRTSELISKGTWNNLMLSTGFDEKSSRKWHIQFEQISPSEHSIFLETLGLSKKEIAEIKQWSKLG</sequence>
<dbReference type="PROSITE" id="PS50937">
    <property type="entry name" value="HTH_MERR_2"/>
    <property type="match status" value="1"/>
</dbReference>
<dbReference type="Pfam" id="PF13411">
    <property type="entry name" value="MerR_1"/>
    <property type="match status" value="1"/>
</dbReference>
<dbReference type="PANTHER" id="PTHR30204:SF90">
    <property type="entry name" value="HTH-TYPE TRANSCRIPTIONAL ACTIVATOR MTA"/>
    <property type="match status" value="1"/>
</dbReference>
<dbReference type="RefSeq" id="WP_092335768.1">
    <property type="nucleotide sequence ID" value="NZ_FNCP01000046.1"/>
</dbReference>
<dbReference type="EMBL" id="FNCP01000046">
    <property type="protein sequence ID" value="SDI51650.1"/>
    <property type="molecule type" value="Genomic_DNA"/>
</dbReference>
<feature type="domain" description="HTH merR-type" evidence="2">
    <location>
        <begin position="1"/>
        <end position="70"/>
    </location>
</feature>
<evidence type="ECO:0000256" key="1">
    <source>
        <dbReference type="ARBA" id="ARBA00023125"/>
    </source>
</evidence>
<keyword evidence="4" id="KW-1185">Reference proteome</keyword>
<dbReference type="Gene3D" id="1.10.1660.10">
    <property type="match status" value="1"/>
</dbReference>
<dbReference type="GO" id="GO:0003677">
    <property type="term" value="F:DNA binding"/>
    <property type="evidence" value="ECO:0007669"/>
    <property type="project" value="UniProtKB-KW"/>
</dbReference>
<dbReference type="InterPro" id="IPR009061">
    <property type="entry name" value="DNA-bd_dom_put_sf"/>
</dbReference>
<dbReference type="STRING" id="1121419.SAMN05443529_1465"/>
<dbReference type="Proteomes" id="UP000198656">
    <property type="component" value="Unassembled WGS sequence"/>
</dbReference>
<proteinExistence type="predicted"/>
<evidence type="ECO:0000313" key="3">
    <source>
        <dbReference type="EMBL" id="SDI51650.1"/>
    </source>
</evidence>
<dbReference type="AlphaFoldDB" id="A0A1G8L8T1"/>
<name>A0A1G8L8T1_9FIRM</name>
<gene>
    <name evidence="3" type="ORF">SAMN05443529_1465</name>
</gene>
<dbReference type="OrthoDB" id="9777497at2"/>
<reference evidence="4" key="1">
    <citation type="submission" date="2016-10" db="EMBL/GenBank/DDBJ databases">
        <authorList>
            <person name="Varghese N."/>
            <person name="Submissions S."/>
        </authorList>
    </citation>
    <scope>NUCLEOTIDE SEQUENCE [LARGE SCALE GENOMIC DNA]</scope>
    <source>
        <strain evidence="4">DSM 8344</strain>
    </source>
</reference>